<keyword evidence="1" id="KW-1133">Transmembrane helix</keyword>
<name>A0A517NI06_9BACT</name>
<dbReference type="Proteomes" id="UP000318538">
    <property type="component" value="Chromosome"/>
</dbReference>
<keyword evidence="1" id="KW-0812">Transmembrane</keyword>
<keyword evidence="3" id="KW-1185">Reference proteome</keyword>
<evidence type="ECO:0008006" key="4">
    <source>
        <dbReference type="Google" id="ProtNLM"/>
    </source>
</evidence>
<dbReference type="EMBL" id="CP036525">
    <property type="protein sequence ID" value="QDT06767.1"/>
    <property type="molecule type" value="Genomic_DNA"/>
</dbReference>
<evidence type="ECO:0000313" key="3">
    <source>
        <dbReference type="Proteomes" id="UP000318538"/>
    </source>
</evidence>
<sequence>MLGYAHFTAGPRPTGNRSRPRQGYLYVAVLLTSLVVSSLLAAALTVSTATLSGQSDIEDRGRAIRLAESEMHRLASTMRVSTLWRTANISGDFSTWRTWSSGAVVLSGPPGQVRYRYTDLDGDLADDPRDDVELTVHTKVGRAEYAVSATLQWDRVPYRWLNYDVTSFDNLGFQYWSTLSTEGPTQVAGDCTATLGGYLMTPQLECNGSVSSTLQGTQVAGNIGSPPADLVGQYELAGTVVLRGSIPVISSNHTIQKCVLSPTSNPFGAANAEGVYNIDMQNQKLVIQDCRISGTLAIRNASEIVIRNGVHWSYPTTADAILVTDSPVTITGIDRSFGEADLNVNFNPTSTPFRGTSDIEKDDLYSSEFRGVIYSSSTATLEATDGDWNLIIIGAVVANGISVTGHASIFKLHELSDDPADRLCDPNPMRFVRGSWRRIDSP</sequence>
<feature type="transmembrane region" description="Helical" evidence="1">
    <location>
        <begin position="24"/>
        <end position="46"/>
    </location>
</feature>
<keyword evidence="1" id="KW-0472">Membrane</keyword>
<gene>
    <name evidence="2" type="ORF">K227x_51830</name>
</gene>
<evidence type="ECO:0000313" key="2">
    <source>
        <dbReference type="EMBL" id="QDT06767.1"/>
    </source>
</evidence>
<evidence type="ECO:0000256" key="1">
    <source>
        <dbReference type="SAM" id="Phobius"/>
    </source>
</evidence>
<protein>
    <recommendedName>
        <fullName evidence="4">Type 4 fimbrial biogenesis protein PilX N-terminal domain-containing protein</fullName>
    </recommendedName>
</protein>
<dbReference type="AlphaFoldDB" id="A0A517NI06"/>
<organism evidence="2 3">
    <name type="scientific">Rubripirellula lacrimiformis</name>
    <dbReference type="NCBI Taxonomy" id="1930273"/>
    <lineage>
        <taxon>Bacteria</taxon>
        <taxon>Pseudomonadati</taxon>
        <taxon>Planctomycetota</taxon>
        <taxon>Planctomycetia</taxon>
        <taxon>Pirellulales</taxon>
        <taxon>Pirellulaceae</taxon>
        <taxon>Rubripirellula</taxon>
    </lineage>
</organism>
<dbReference type="KEGG" id="rlc:K227x_51830"/>
<accession>A0A517NI06</accession>
<reference evidence="2 3" key="1">
    <citation type="submission" date="2019-02" db="EMBL/GenBank/DDBJ databases">
        <title>Deep-cultivation of Planctomycetes and their phenomic and genomic characterization uncovers novel biology.</title>
        <authorList>
            <person name="Wiegand S."/>
            <person name="Jogler M."/>
            <person name="Boedeker C."/>
            <person name="Pinto D."/>
            <person name="Vollmers J."/>
            <person name="Rivas-Marin E."/>
            <person name="Kohn T."/>
            <person name="Peeters S.H."/>
            <person name="Heuer A."/>
            <person name="Rast P."/>
            <person name="Oberbeckmann S."/>
            <person name="Bunk B."/>
            <person name="Jeske O."/>
            <person name="Meyerdierks A."/>
            <person name="Storesund J.E."/>
            <person name="Kallscheuer N."/>
            <person name="Luecker S."/>
            <person name="Lage O.M."/>
            <person name="Pohl T."/>
            <person name="Merkel B.J."/>
            <person name="Hornburger P."/>
            <person name="Mueller R.-W."/>
            <person name="Bruemmer F."/>
            <person name="Labrenz M."/>
            <person name="Spormann A.M."/>
            <person name="Op den Camp H."/>
            <person name="Overmann J."/>
            <person name="Amann R."/>
            <person name="Jetten M.S.M."/>
            <person name="Mascher T."/>
            <person name="Medema M.H."/>
            <person name="Devos D.P."/>
            <person name="Kaster A.-K."/>
            <person name="Ovreas L."/>
            <person name="Rohde M."/>
            <person name="Galperin M.Y."/>
            <person name="Jogler C."/>
        </authorList>
    </citation>
    <scope>NUCLEOTIDE SEQUENCE [LARGE SCALE GENOMIC DNA]</scope>
    <source>
        <strain evidence="2 3">K22_7</strain>
    </source>
</reference>
<dbReference type="RefSeq" id="WP_145173857.1">
    <property type="nucleotide sequence ID" value="NZ_CP036525.1"/>
</dbReference>
<proteinExistence type="predicted"/>
<dbReference type="OrthoDB" id="235584at2"/>